<accession>A0ABS4U2W6</accession>
<sequence length="233" mass="24570">MIVRAAVVPYPPLLVPELVVADLPEVRSVRRTCVAAAKLLAQGSRRWIAVAPGFGEVAADSVGTFQGFGVDVRVRLNPDTEGDLDPGLPLPVLIAAWLREQAHALRVSVHLVAPDASSAECRALAASIANETDDPVGLLVLGDGSPRHGDRAPSRPDERAPGFDETVHKALADADTEALLALDQQLAAELGAEGRAPWQVLAGLGGEWNCVKSDLLVPYGVAYHVAVWDPVLP</sequence>
<protein>
    <recommendedName>
        <fullName evidence="3">Catalytic LigB subunit of aromatic ring-opening dioxygenase</fullName>
    </recommendedName>
</protein>
<name>A0ABS4U2W6_9PSEU</name>
<evidence type="ECO:0008006" key="3">
    <source>
        <dbReference type="Google" id="ProtNLM"/>
    </source>
</evidence>
<evidence type="ECO:0000313" key="1">
    <source>
        <dbReference type="EMBL" id="MBP2331004.1"/>
    </source>
</evidence>
<reference evidence="1 2" key="1">
    <citation type="submission" date="2021-03" db="EMBL/GenBank/DDBJ databases">
        <title>Sequencing the genomes of 1000 actinobacteria strains.</title>
        <authorList>
            <person name="Klenk H.-P."/>
        </authorList>
    </citation>
    <scope>NUCLEOTIDE SEQUENCE [LARGE SCALE GENOMIC DNA]</scope>
    <source>
        <strain evidence="1 2">DSM 46670</strain>
    </source>
</reference>
<organism evidence="1 2">
    <name type="scientific">Kibdelosporangium banguiense</name>
    <dbReference type="NCBI Taxonomy" id="1365924"/>
    <lineage>
        <taxon>Bacteria</taxon>
        <taxon>Bacillati</taxon>
        <taxon>Actinomycetota</taxon>
        <taxon>Actinomycetes</taxon>
        <taxon>Pseudonocardiales</taxon>
        <taxon>Pseudonocardiaceae</taxon>
        <taxon>Kibdelosporangium</taxon>
    </lineage>
</organism>
<dbReference type="Proteomes" id="UP001519332">
    <property type="component" value="Unassembled WGS sequence"/>
</dbReference>
<comment type="caution">
    <text evidence="1">The sequence shown here is derived from an EMBL/GenBank/DDBJ whole genome shotgun (WGS) entry which is preliminary data.</text>
</comment>
<gene>
    <name evidence="1" type="ORF">JOF56_011389</name>
</gene>
<dbReference type="EMBL" id="JAGINW010000001">
    <property type="protein sequence ID" value="MBP2331004.1"/>
    <property type="molecule type" value="Genomic_DNA"/>
</dbReference>
<dbReference type="SUPFAM" id="SSF53213">
    <property type="entry name" value="LigB-like"/>
    <property type="match status" value="1"/>
</dbReference>
<dbReference type="RefSeq" id="WP_209647653.1">
    <property type="nucleotide sequence ID" value="NZ_JAGINW010000001.1"/>
</dbReference>
<keyword evidence="2" id="KW-1185">Reference proteome</keyword>
<dbReference type="Gene3D" id="3.40.830.10">
    <property type="entry name" value="LigB-like"/>
    <property type="match status" value="1"/>
</dbReference>
<evidence type="ECO:0000313" key="2">
    <source>
        <dbReference type="Proteomes" id="UP001519332"/>
    </source>
</evidence>
<proteinExistence type="predicted"/>